<keyword evidence="1" id="KW-0067">ATP-binding</keyword>
<evidence type="ECO:0000313" key="1">
    <source>
        <dbReference type="EMBL" id="SUK93637.1"/>
    </source>
</evidence>
<sequence>MLVSQLTLLNLNKQQVVKKQLEKIELDDIQPSSRRYPFVKFTPEREIGNDLLIVQNLSKTMTAKKY</sequence>
<protein>
    <submittedName>
        <fullName evidence="1">ABC transporter ATP-binding protein uup</fullName>
    </submittedName>
</protein>
<accession>A0A380E131</accession>
<dbReference type="AlphaFoldDB" id="A0A380E131"/>
<dbReference type="Proteomes" id="UP000254502">
    <property type="component" value="Unassembled WGS sequence"/>
</dbReference>
<dbReference type="EMBL" id="UHAQ01000004">
    <property type="protein sequence ID" value="SUK93637.1"/>
    <property type="molecule type" value="Genomic_DNA"/>
</dbReference>
<organism evidence="1 2">
    <name type="scientific">Staphylococcus aureus</name>
    <dbReference type="NCBI Taxonomy" id="1280"/>
    <lineage>
        <taxon>Bacteria</taxon>
        <taxon>Bacillati</taxon>
        <taxon>Bacillota</taxon>
        <taxon>Bacilli</taxon>
        <taxon>Bacillales</taxon>
        <taxon>Staphylococcaceae</taxon>
        <taxon>Staphylococcus</taxon>
    </lineage>
</organism>
<name>A0A380E131_STAAU</name>
<reference evidence="1 2" key="1">
    <citation type="submission" date="2018-06" db="EMBL/GenBank/DDBJ databases">
        <authorList>
            <consortium name="Pathogen Informatics"/>
            <person name="Doyle S."/>
        </authorList>
    </citation>
    <scope>NUCLEOTIDE SEQUENCE [LARGE SCALE GENOMIC DNA]</scope>
    <source>
        <strain evidence="1 2">NCTC5664</strain>
    </source>
</reference>
<gene>
    <name evidence="1" type="ORF">NCTC5664_03194</name>
</gene>
<dbReference type="GO" id="GO:0005524">
    <property type="term" value="F:ATP binding"/>
    <property type="evidence" value="ECO:0007669"/>
    <property type="project" value="UniProtKB-KW"/>
</dbReference>
<keyword evidence="1" id="KW-0547">Nucleotide-binding</keyword>
<proteinExistence type="predicted"/>
<evidence type="ECO:0000313" key="2">
    <source>
        <dbReference type="Proteomes" id="UP000254502"/>
    </source>
</evidence>